<evidence type="ECO:0000313" key="8">
    <source>
        <dbReference type="EMBL" id="CAB3400967.1"/>
    </source>
</evidence>
<gene>
    <name evidence="8" type="ORF">CBOVIS_LOCUS3785</name>
</gene>
<keyword evidence="3" id="KW-0813">Transport</keyword>
<evidence type="ECO:0000313" key="9">
    <source>
        <dbReference type="Proteomes" id="UP000494206"/>
    </source>
</evidence>
<dbReference type="Proteomes" id="UP000494206">
    <property type="component" value="Unassembled WGS sequence"/>
</dbReference>
<feature type="transmembrane region" description="Helical" evidence="7">
    <location>
        <begin position="128"/>
        <end position="145"/>
    </location>
</feature>
<accession>A0A8S1ELX4</accession>
<feature type="transmembrane region" description="Helical" evidence="7">
    <location>
        <begin position="261"/>
        <end position="279"/>
    </location>
</feature>
<dbReference type="OrthoDB" id="1856718at2759"/>
<comment type="caution">
    <text evidence="8">The sequence shown here is derived from an EMBL/GenBank/DDBJ whole genome shotgun (WGS) entry which is preliminary data.</text>
</comment>
<feature type="transmembrane region" description="Helical" evidence="7">
    <location>
        <begin position="300"/>
        <end position="320"/>
    </location>
</feature>
<dbReference type="Pfam" id="PF01733">
    <property type="entry name" value="Nucleoside_tran"/>
    <property type="match status" value="1"/>
</dbReference>
<name>A0A8S1ELX4_9PELO</name>
<reference evidence="8 9" key="1">
    <citation type="submission" date="2020-04" db="EMBL/GenBank/DDBJ databases">
        <authorList>
            <person name="Laetsch R D."/>
            <person name="Stevens L."/>
            <person name="Kumar S."/>
            <person name="Blaxter L. M."/>
        </authorList>
    </citation>
    <scope>NUCLEOTIDE SEQUENCE [LARGE SCALE GENOMIC DNA]</scope>
</reference>
<evidence type="ECO:0000256" key="2">
    <source>
        <dbReference type="ARBA" id="ARBA00007965"/>
    </source>
</evidence>
<proteinExistence type="inferred from homology"/>
<evidence type="ECO:0000256" key="4">
    <source>
        <dbReference type="ARBA" id="ARBA00022692"/>
    </source>
</evidence>
<evidence type="ECO:0000256" key="6">
    <source>
        <dbReference type="ARBA" id="ARBA00023136"/>
    </source>
</evidence>
<keyword evidence="4 7" id="KW-0812">Transmembrane</keyword>
<dbReference type="GO" id="GO:0005886">
    <property type="term" value="C:plasma membrane"/>
    <property type="evidence" value="ECO:0007669"/>
    <property type="project" value="TreeGrafter"/>
</dbReference>
<organism evidence="8 9">
    <name type="scientific">Caenorhabditis bovis</name>
    <dbReference type="NCBI Taxonomy" id="2654633"/>
    <lineage>
        <taxon>Eukaryota</taxon>
        <taxon>Metazoa</taxon>
        <taxon>Ecdysozoa</taxon>
        <taxon>Nematoda</taxon>
        <taxon>Chromadorea</taxon>
        <taxon>Rhabditida</taxon>
        <taxon>Rhabditina</taxon>
        <taxon>Rhabditomorpha</taxon>
        <taxon>Rhabditoidea</taxon>
        <taxon>Rhabditidae</taxon>
        <taxon>Peloderinae</taxon>
        <taxon>Caenorhabditis</taxon>
    </lineage>
</organism>
<feature type="transmembrane region" description="Helical" evidence="7">
    <location>
        <begin position="332"/>
        <end position="351"/>
    </location>
</feature>
<keyword evidence="9" id="KW-1185">Reference proteome</keyword>
<protein>
    <submittedName>
        <fullName evidence="8">Uncharacterized protein</fullName>
    </submittedName>
</protein>
<dbReference type="InterPro" id="IPR002259">
    <property type="entry name" value="Eqnu_transpt"/>
</dbReference>
<keyword evidence="5 7" id="KW-1133">Transmembrane helix</keyword>
<sequence>MVYSNRFENDNPDNEYVPNDRCNIVFILVMLVGFGVLMPWNMFITIAPEYYVNYWFKIDGNETWYSEKFMSLLTVSSQLPNATINVINLFLIIGGPLIYRVFAPVCFNIFNVGAVLLLVLFVDPSIGGMTWFFWITLLIVMFINFSNGLYENSVFGVFADFPHKYTSGVLIGNNMCGLMISFLKLAVTLLMKEDVKLTAIIYFSISLTILIMCGLALLTITKQEFYHFYHEKGIEIRMKAETHKPSLPILWETFKACFGQLFNVWFTFAITLTVFPVVMTATKRTGSGVIEKTIESIDEVFTLITTFVAFNLFATIGAIAASKVHWPSAKNMVYAVVARALFVPIFFFCNYRPDTRTFPVIIHSTEVYVFAVIAMSFTHGYLSSLAMSYCPKVVDMHHSRFAAQLSACCLMIGLFTGAVFSVCIENLVSSSFF</sequence>
<feature type="transmembrane region" description="Helical" evidence="7">
    <location>
        <begin position="199"/>
        <end position="220"/>
    </location>
</feature>
<feature type="transmembrane region" description="Helical" evidence="7">
    <location>
        <begin position="97"/>
        <end position="121"/>
    </location>
</feature>
<comment type="subcellular location">
    <subcellularLocation>
        <location evidence="1">Membrane</location>
        <topology evidence="1">Multi-pass membrane protein</topology>
    </subcellularLocation>
</comment>
<feature type="transmembrane region" description="Helical" evidence="7">
    <location>
        <begin position="24"/>
        <end position="48"/>
    </location>
</feature>
<comment type="similarity">
    <text evidence="2">Belongs to the SLC29A/ENT transporter (TC 2.A.57) family.</text>
</comment>
<feature type="transmembrane region" description="Helical" evidence="7">
    <location>
        <begin position="358"/>
        <end position="381"/>
    </location>
</feature>
<dbReference type="PANTHER" id="PTHR10332:SF26">
    <property type="entry name" value="EQUILIBRATIVE NUCLEOSIDE TRANSPORTER 1"/>
    <property type="match status" value="1"/>
</dbReference>
<dbReference type="GO" id="GO:0005337">
    <property type="term" value="F:nucleoside transmembrane transporter activity"/>
    <property type="evidence" value="ECO:0007669"/>
    <property type="project" value="InterPro"/>
</dbReference>
<evidence type="ECO:0000256" key="7">
    <source>
        <dbReference type="SAM" id="Phobius"/>
    </source>
</evidence>
<evidence type="ECO:0000256" key="1">
    <source>
        <dbReference type="ARBA" id="ARBA00004141"/>
    </source>
</evidence>
<evidence type="ECO:0000256" key="5">
    <source>
        <dbReference type="ARBA" id="ARBA00022989"/>
    </source>
</evidence>
<dbReference type="PRINTS" id="PR01130">
    <property type="entry name" value="DERENTRNSPRT"/>
</dbReference>
<evidence type="ECO:0000256" key="3">
    <source>
        <dbReference type="ARBA" id="ARBA00022448"/>
    </source>
</evidence>
<dbReference type="AlphaFoldDB" id="A0A8S1ELX4"/>
<feature type="transmembrane region" description="Helical" evidence="7">
    <location>
        <begin position="401"/>
        <end position="424"/>
    </location>
</feature>
<feature type="transmembrane region" description="Helical" evidence="7">
    <location>
        <begin position="165"/>
        <end position="187"/>
    </location>
</feature>
<keyword evidence="6 7" id="KW-0472">Membrane</keyword>
<dbReference type="EMBL" id="CADEPM010000002">
    <property type="protein sequence ID" value="CAB3400967.1"/>
    <property type="molecule type" value="Genomic_DNA"/>
</dbReference>
<dbReference type="PANTHER" id="PTHR10332">
    <property type="entry name" value="EQUILIBRATIVE NUCLEOSIDE TRANSPORTER"/>
    <property type="match status" value="1"/>
</dbReference>